<organism evidence="3 4">
    <name type="scientific">Tribonema minus</name>
    <dbReference type="NCBI Taxonomy" id="303371"/>
    <lineage>
        <taxon>Eukaryota</taxon>
        <taxon>Sar</taxon>
        <taxon>Stramenopiles</taxon>
        <taxon>Ochrophyta</taxon>
        <taxon>PX clade</taxon>
        <taxon>Xanthophyceae</taxon>
        <taxon>Tribonematales</taxon>
        <taxon>Tribonemataceae</taxon>
        <taxon>Tribonema</taxon>
    </lineage>
</organism>
<gene>
    <name evidence="3" type="ORF">JKP88DRAFT_230862</name>
</gene>
<dbReference type="GO" id="GO:0003755">
    <property type="term" value="F:peptidyl-prolyl cis-trans isomerase activity"/>
    <property type="evidence" value="ECO:0007669"/>
    <property type="project" value="UniProtKB-KW"/>
</dbReference>
<feature type="domain" description="PPIase FKBP-type" evidence="2">
    <location>
        <begin position="42"/>
        <end position="162"/>
    </location>
</feature>
<dbReference type="PROSITE" id="PS50059">
    <property type="entry name" value="FKBP_PPIASE"/>
    <property type="match status" value="1"/>
</dbReference>
<dbReference type="Proteomes" id="UP000664859">
    <property type="component" value="Unassembled WGS sequence"/>
</dbReference>
<name>A0A835ZI71_9STRA</name>
<comment type="caution">
    <text evidence="3">The sequence shown here is derived from an EMBL/GenBank/DDBJ whole genome shotgun (WGS) entry which is preliminary data.</text>
</comment>
<dbReference type="GO" id="GO:0009507">
    <property type="term" value="C:chloroplast"/>
    <property type="evidence" value="ECO:0007669"/>
    <property type="project" value="TreeGrafter"/>
</dbReference>
<sequence length="173" mass="18979">MPALRGLDYGKPRAKYPDFVELPSGLQYKDIKVGSGEKPSTGDRVVIDWEGYTIGYYGRPFQLKNSVKGGAFAADTDFLRFTLGDGTVIPALNEALATMKEGGVRQIIVPNEIGYPESDRGHTRVGPKPSTFSGNRALDFVLQNKGIIDKTLLFNVELKRVDKPGQRGFKRGA</sequence>
<keyword evidence="4" id="KW-1185">Reference proteome</keyword>
<dbReference type="EMBL" id="JAFCMP010000015">
    <property type="protein sequence ID" value="KAG5191735.1"/>
    <property type="molecule type" value="Genomic_DNA"/>
</dbReference>
<dbReference type="PANTHER" id="PTHR47717">
    <property type="entry name" value="PEPTIDYL-PROLYL CIS-TRANS ISOMERASE FKBP19, CHLOROPLASTIC"/>
    <property type="match status" value="1"/>
</dbReference>
<keyword evidence="1" id="KW-0413">Isomerase</keyword>
<accession>A0A835ZI71</accession>
<dbReference type="Pfam" id="PF00254">
    <property type="entry name" value="FKBP_C"/>
    <property type="match status" value="1"/>
</dbReference>
<evidence type="ECO:0000259" key="2">
    <source>
        <dbReference type="PROSITE" id="PS50059"/>
    </source>
</evidence>
<dbReference type="AlphaFoldDB" id="A0A835ZI71"/>
<dbReference type="Gene3D" id="3.10.50.40">
    <property type="match status" value="1"/>
</dbReference>
<dbReference type="InterPro" id="IPR044208">
    <property type="entry name" value="FKBP19-like"/>
</dbReference>
<dbReference type="InterPro" id="IPR046357">
    <property type="entry name" value="PPIase_dom_sf"/>
</dbReference>
<dbReference type="PANTHER" id="PTHR47717:SF1">
    <property type="entry name" value="PEPTIDYL-PROLYL CIS-TRANS ISOMERASE FKBP19, CHLOROPLASTIC"/>
    <property type="match status" value="1"/>
</dbReference>
<dbReference type="InterPro" id="IPR001179">
    <property type="entry name" value="PPIase_FKBP_dom"/>
</dbReference>
<evidence type="ECO:0000256" key="1">
    <source>
        <dbReference type="PROSITE-ProRule" id="PRU00277"/>
    </source>
</evidence>
<protein>
    <recommendedName>
        <fullName evidence="1">peptidylprolyl isomerase</fullName>
        <ecNumber evidence="1">5.2.1.8</ecNumber>
    </recommendedName>
</protein>
<keyword evidence="1" id="KW-0697">Rotamase</keyword>
<proteinExistence type="predicted"/>
<dbReference type="GO" id="GO:0009579">
    <property type="term" value="C:thylakoid"/>
    <property type="evidence" value="ECO:0007669"/>
    <property type="project" value="TreeGrafter"/>
</dbReference>
<dbReference type="SUPFAM" id="SSF54534">
    <property type="entry name" value="FKBP-like"/>
    <property type="match status" value="1"/>
</dbReference>
<reference evidence="3" key="1">
    <citation type="submission" date="2021-02" db="EMBL/GenBank/DDBJ databases">
        <title>First Annotated Genome of the Yellow-green Alga Tribonema minus.</title>
        <authorList>
            <person name="Mahan K.M."/>
        </authorList>
    </citation>
    <scope>NUCLEOTIDE SEQUENCE</scope>
    <source>
        <strain evidence="3">UTEX B ZZ1240</strain>
    </source>
</reference>
<evidence type="ECO:0000313" key="4">
    <source>
        <dbReference type="Proteomes" id="UP000664859"/>
    </source>
</evidence>
<evidence type="ECO:0000313" key="3">
    <source>
        <dbReference type="EMBL" id="KAG5191735.1"/>
    </source>
</evidence>
<dbReference type="EC" id="5.2.1.8" evidence="1"/>
<comment type="catalytic activity">
    <reaction evidence="1">
        <text>[protein]-peptidylproline (omega=180) = [protein]-peptidylproline (omega=0)</text>
        <dbReference type="Rhea" id="RHEA:16237"/>
        <dbReference type="Rhea" id="RHEA-COMP:10747"/>
        <dbReference type="Rhea" id="RHEA-COMP:10748"/>
        <dbReference type="ChEBI" id="CHEBI:83833"/>
        <dbReference type="ChEBI" id="CHEBI:83834"/>
        <dbReference type="EC" id="5.2.1.8"/>
    </reaction>
</comment>
<dbReference type="OrthoDB" id="77911at2759"/>